<dbReference type="SUPFAM" id="SSF53335">
    <property type="entry name" value="S-adenosyl-L-methionine-dependent methyltransferases"/>
    <property type="match status" value="1"/>
</dbReference>
<dbReference type="InterPro" id="IPR029063">
    <property type="entry name" value="SAM-dependent_MTases_sf"/>
</dbReference>
<keyword evidence="2" id="KW-0808">Transferase</keyword>
<evidence type="ECO:0000313" key="4">
    <source>
        <dbReference type="Proteomes" id="UP000029273"/>
    </source>
</evidence>
<organism evidence="3 4">
    <name type="scientific">Acidihalobacter prosperus</name>
    <dbReference type="NCBI Taxonomy" id="160660"/>
    <lineage>
        <taxon>Bacteria</taxon>
        <taxon>Pseudomonadati</taxon>
        <taxon>Pseudomonadota</taxon>
        <taxon>Gammaproteobacteria</taxon>
        <taxon>Chromatiales</taxon>
        <taxon>Ectothiorhodospiraceae</taxon>
        <taxon>Acidihalobacter</taxon>
    </lineage>
</organism>
<keyword evidence="4" id="KW-1185">Reference proteome</keyword>
<dbReference type="GO" id="GO:0032259">
    <property type="term" value="P:methylation"/>
    <property type="evidence" value="ECO:0007669"/>
    <property type="project" value="UniProtKB-KW"/>
</dbReference>
<dbReference type="AlphaFoldDB" id="A0A1A6C524"/>
<comment type="caution">
    <text evidence="3">The sequence shown here is derived from an EMBL/GenBank/DDBJ whole genome shotgun (WGS) entry which is preliminary data.</text>
</comment>
<name>A0A1A6C524_9GAMM</name>
<protein>
    <recommendedName>
        <fullName evidence="5">SAM-dependent methyltransferase</fullName>
    </recommendedName>
</protein>
<dbReference type="PANTHER" id="PTHR12049:SF7">
    <property type="entry name" value="PROTEIN ARGININE METHYLTRANSFERASE NDUFAF7, MITOCHONDRIAL"/>
    <property type="match status" value="1"/>
</dbReference>
<dbReference type="Pfam" id="PF02636">
    <property type="entry name" value="Methyltransf_28"/>
    <property type="match status" value="1"/>
</dbReference>
<dbReference type="Proteomes" id="UP000029273">
    <property type="component" value="Unassembled WGS sequence"/>
</dbReference>
<dbReference type="RefSeq" id="WP_052064593.1">
    <property type="nucleotide sequence ID" value="NZ_JQSG02000003.1"/>
</dbReference>
<dbReference type="GO" id="GO:0035243">
    <property type="term" value="F:protein-arginine omega-N symmetric methyltransferase activity"/>
    <property type="evidence" value="ECO:0007669"/>
    <property type="project" value="TreeGrafter"/>
</dbReference>
<sequence>MHQSLTERLPTPPPEAAALSKALLERIADEVAAGGGWLGFDRYMELALYAPGAGYYSAGSANFGAAGDFVTSPELGALFARTLAHQVADVLATLGGGEVLEFGAGSGALAAVLLAELDRLDCLPVRYAILELSAELRERQHAAIAARVPRALSRLDWLTQWPETPMRGVVLANEVLDAMPVRVFGLAGGQVWEHGVGLSEPGLGWTRRPSDPDFEAAVRHRLPGAVEDYPEGYRGELNERLLPWFMGLADTLAQGVALLVDYGGVSAEVYRPQRTAGTLRAYYRHRLLDAPFWWPGLCDLTADVDFTAAAEAAEAAGLHVAGFAPQAQMLLHGGLEAVFAEAFAAAPDEPARLRLAQEVKRLTLPDEMGERFWGLALSRDYEGRLPGFESRDFRYRLGAGR</sequence>
<dbReference type="OrthoDB" id="9794208at2"/>
<evidence type="ECO:0008006" key="5">
    <source>
        <dbReference type="Google" id="ProtNLM"/>
    </source>
</evidence>
<keyword evidence="1" id="KW-0489">Methyltransferase</keyword>
<dbReference type="PANTHER" id="PTHR12049">
    <property type="entry name" value="PROTEIN ARGININE METHYLTRANSFERASE NDUFAF7, MITOCHONDRIAL"/>
    <property type="match status" value="1"/>
</dbReference>
<dbReference type="InterPro" id="IPR038375">
    <property type="entry name" value="NDUFAF7_sf"/>
</dbReference>
<dbReference type="STRING" id="160660.BJI67_02805"/>
<dbReference type="Gene3D" id="3.40.50.12710">
    <property type="match status" value="1"/>
</dbReference>
<proteinExistence type="predicted"/>
<accession>A0A1A6C524</accession>
<dbReference type="EMBL" id="JQSG02000003">
    <property type="protein sequence ID" value="OBS09671.1"/>
    <property type="molecule type" value="Genomic_DNA"/>
</dbReference>
<dbReference type="InterPro" id="IPR003788">
    <property type="entry name" value="NDUFAF7"/>
</dbReference>
<evidence type="ECO:0000313" key="3">
    <source>
        <dbReference type="EMBL" id="OBS09671.1"/>
    </source>
</evidence>
<evidence type="ECO:0000256" key="2">
    <source>
        <dbReference type="ARBA" id="ARBA00022679"/>
    </source>
</evidence>
<gene>
    <name evidence="3" type="ORF">Thpro_021999</name>
</gene>
<evidence type="ECO:0000256" key="1">
    <source>
        <dbReference type="ARBA" id="ARBA00022603"/>
    </source>
</evidence>
<reference evidence="3 4" key="1">
    <citation type="journal article" date="2014" name="Genome Announc.">
        <title>Draft Genome Sequence of the Iron-Oxidizing, Acidophilic, and Halotolerant 'Thiobacillus prosperus' Type Strain DSM 5130.</title>
        <authorList>
            <person name="Ossandon F.J."/>
            <person name="Cardenas J.P."/>
            <person name="Corbett M."/>
            <person name="Quatrini R."/>
            <person name="Holmes D.S."/>
            <person name="Watkin E."/>
        </authorList>
    </citation>
    <scope>NUCLEOTIDE SEQUENCE [LARGE SCALE GENOMIC DNA]</scope>
    <source>
        <strain evidence="3 4">DSM 5130</strain>
    </source>
</reference>